<dbReference type="InterPro" id="IPR016035">
    <property type="entry name" value="Acyl_Trfase/lysoPLipase"/>
</dbReference>
<keyword evidence="1" id="KW-0596">Phosphopantetheine</keyword>
<dbReference type="Gene3D" id="3.30.70.250">
    <property type="entry name" value="Malonyl-CoA ACP transacylase, ACP-binding"/>
    <property type="match status" value="1"/>
</dbReference>
<dbReference type="GO" id="GO:0000287">
    <property type="term" value="F:magnesium ion binding"/>
    <property type="evidence" value="ECO:0007669"/>
    <property type="project" value="InterPro"/>
</dbReference>
<keyword evidence="2" id="KW-0597">Phosphoprotein</keyword>
<dbReference type="SMART" id="SM00825">
    <property type="entry name" value="PKS_KS"/>
    <property type="match status" value="1"/>
</dbReference>
<dbReference type="Pfam" id="PF00109">
    <property type="entry name" value="ketoacyl-synt"/>
    <property type="match status" value="1"/>
</dbReference>
<dbReference type="Proteomes" id="UP000294927">
    <property type="component" value="Unassembled WGS sequence"/>
</dbReference>
<reference evidence="5 6" key="1">
    <citation type="submission" date="2019-03" db="EMBL/GenBank/DDBJ databases">
        <title>Genomic Encyclopedia of Archaeal and Bacterial Type Strains, Phase II (KMG-II): from individual species to whole genera.</title>
        <authorList>
            <person name="Goeker M."/>
        </authorList>
    </citation>
    <scope>NUCLEOTIDE SEQUENCE [LARGE SCALE GENOMIC DNA]</scope>
    <source>
        <strain evidence="5 6">DSM 45499</strain>
    </source>
</reference>
<dbReference type="InterPro" id="IPR014030">
    <property type="entry name" value="Ketoacyl_synth_N"/>
</dbReference>
<dbReference type="InterPro" id="IPR018201">
    <property type="entry name" value="Ketoacyl_synth_AS"/>
</dbReference>
<dbReference type="Pfam" id="PF00698">
    <property type="entry name" value="Acyl_transf_1"/>
    <property type="match status" value="1"/>
</dbReference>
<dbReference type="PANTHER" id="PTHR43074:SF1">
    <property type="entry name" value="BETA-KETOACYL SYNTHASE FAMILY PROTEIN-RELATED"/>
    <property type="match status" value="1"/>
</dbReference>
<dbReference type="InterPro" id="IPR020841">
    <property type="entry name" value="PKS_Beta-ketoAc_synthase_dom"/>
</dbReference>
<dbReference type="SMART" id="SM00827">
    <property type="entry name" value="PKS_AT"/>
    <property type="match status" value="1"/>
</dbReference>
<dbReference type="GO" id="GO:0008897">
    <property type="term" value="F:holo-[acyl-carrier-protein] synthase activity"/>
    <property type="evidence" value="ECO:0007669"/>
    <property type="project" value="InterPro"/>
</dbReference>
<dbReference type="PROSITE" id="PS00606">
    <property type="entry name" value="KS3_1"/>
    <property type="match status" value="1"/>
</dbReference>
<proteinExistence type="predicted"/>
<dbReference type="PROSITE" id="PS52004">
    <property type="entry name" value="KS3_2"/>
    <property type="match status" value="1"/>
</dbReference>
<feature type="domain" description="Ketosynthase family 3 (KS3)" evidence="4">
    <location>
        <begin position="1"/>
        <end position="446"/>
    </location>
</feature>
<dbReference type="InterPro" id="IPR014031">
    <property type="entry name" value="Ketoacyl_synth_C"/>
</dbReference>
<dbReference type="SUPFAM" id="SSF52151">
    <property type="entry name" value="FabD/lysophospholipase-like"/>
    <property type="match status" value="1"/>
</dbReference>
<dbReference type="Pfam" id="PF16197">
    <property type="entry name" value="KAsynt_C_assoc"/>
    <property type="match status" value="1"/>
</dbReference>
<dbReference type="CDD" id="cd00833">
    <property type="entry name" value="PKS"/>
    <property type="match status" value="1"/>
</dbReference>
<dbReference type="EMBL" id="SOCP01000002">
    <property type="protein sequence ID" value="TDV56074.1"/>
    <property type="molecule type" value="Genomic_DNA"/>
</dbReference>
<dbReference type="InterPro" id="IPR052568">
    <property type="entry name" value="PKS-FAS_Synthase"/>
</dbReference>
<dbReference type="GO" id="GO:0006633">
    <property type="term" value="P:fatty acid biosynthetic process"/>
    <property type="evidence" value="ECO:0007669"/>
    <property type="project" value="InterPro"/>
</dbReference>
<keyword evidence="6" id="KW-1185">Reference proteome</keyword>
<dbReference type="InterPro" id="IPR016039">
    <property type="entry name" value="Thiolase-like"/>
</dbReference>
<organism evidence="5 6">
    <name type="scientific">Actinophytocola oryzae</name>
    <dbReference type="NCBI Taxonomy" id="502181"/>
    <lineage>
        <taxon>Bacteria</taxon>
        <taxon>Bacillati</taxon>
        <taxon>Actinomycetota</taxon>
        <taxon>Actinomycetes</taxon>
        <taxon>Pseudonocardiales</taxon>
        <taxon>Pseudonocardiaceae</taxon>
    </lineage>
</organism>
<dbReference type="SUPFAM" id="SSF53901">
    <property type="entry name" value="Thiolase-like"/>
    <property type="match status" value="1"/>
</dbReference>
<dbReference type="Pfam" id="PF02801">
    <property type="entry name" value="Ketoacyl-synt_C"/>
    <property type="match status" value="1"/>
</dbReference>
<name>A0A4R7W0V1_9PSEU</name>
<dbReference type="OrthoDB" id="9778690at2"/>
<dbReference type="GO" id="GO:0004315">
    <property type="term" value="F:3-oxoacyl-[acyl-carrier-protein] synthase activity"/>
    <property type="evidence" value="ECO:0007669"/>
    <property type="project" value="InterPro"/>
</dbReference>
<dbReference type="RefSeq" id="WP_133901365.1">
    <property type="nucleotide sequence ID" value="NZ_SOCP01000002.1"/>
</dbReference>
<evidence type="ECO:0000259" key="4">
    <source>
        <dbReference type="PROSITE" id="PS52004"/>
    </source>
</evidence>
<evidence type="ECO:0000256" key="3">
    <source>
        <dbReference type="ARBA" id="ARBA00022679"/>
    </source>
</evidence>
<dbReference type="Gene3D" id="3.40.47.10">
    <property type="match status" value="1"/>
</dbReference>
<dbReference type="InterPro" id="IPR042104">
    <property type="entry name" value="PKS_dehydratase_sf"/>
</dbReference>
<dbReference type="Gene3D" id="3.40.366.10">
    <property type="entry name" value="Malonyl-Coenzyme A Acyl Carrier Protein, domain 2"/>
    <property type="match status" value="1"/>
</dbReference>
<evidence type="ECO:0000313" key="6">
    <source>
        <dbReference type="Proteomes" id="UP000294927"/>
    </source>
</evidence>
<evidence type="ECO:0000313" key="5">
    <source>
        <dbReference type="EMBL" id="TDV56074.1"/>
    </source>
</evidence>
<keyword evidence="3 5" id="KW-0808">Transferase</keyword>
<comment type="caution">
    <text evidence="5">The sequence shown here is derived from an EMBL/GenBank/DDBJ whole genome shotgun (WGS) entry which is preliminary data.</text>
</comment>
<dbReference type="InterPro" id="IPR014043">
    <property type="entry name" value="Acyl_transferase_dom"/>
</dbReference>
<gene>
    <name evidence="5" type="ORF">CLV71_102135</name>
</gene>
<protein>
    <submittedName>
        <fullName evidence="5">Acyl transferase domain-containing protein</fullName>
    </submittedName>
</protein>
<accession>A0A4R7W0V1</accession>
<sequence>MTAVAITGMAVLLPGAPDLATYWHNIVHGVDAIGDLPAHRWPGDAEEVYCLRGGFVDAEIDLAPFGIAPNSVAGTEPDQLIALRVAAAAIADAGGDARLPDRSRVGVILGRGGYLTPGLARLDQQVRTARQLVHTLREVVPSVSDTDLDRVRAAFIDSLGPADAESVAGLVPNLAASRIANRLDLRGPAYTVDAACASSLVAVDHAVRDLASGRCDAVLAGGVHHCHDLTLWSVFARLGALSRSARSRPFHRDADGILLGEGTGVVVLRRLDDAVRDGARIYAVIRGTGVSSDGRSGGLLTPSASGEADAVRGAWHAAGLDPTAPGSIGLLEAHGTATPAGDAAELAAIAEVFGPGDPADRPVLGSVKSMIGHTMPAAGVAALVKAALAVHHGVLPPSLHCDEPHPGLAATRFRVTATAEPWDGPRRAGVNAFGFGGVNAHVVLDQAPDRASAAVTVTEPESVLMLSAGTAEEMARQLDAPDEALRAKATRWSPPEGGPARLAVVGPAARRLALARRMAAAGRPWRGRDDVWFVPKPLLGAGGGRTAFVFPGLESEFAADVDDVATALGLPWTAPSRSGEPVVGDVARHAKEVIRLGGFLAEAMGALGVTADGMAGHSVGEWTAMASSGMCPPQGVAAFTAALRPDRLRLPDLSFAVLTKAATEVGELLAEWPDIVLSHDNSPHQSLVCGPVESVRRLLADLGARGVLGRTLPFRSGFHTPMLAPHVGSLRTAAAALSFAAPGVAVWSATTARPYPSAEPDVRALFVRHLLEPVRFRALTEAMYEQGFRAFVQLGVGQLPGMIADTLGERAHLAVTAHDPRRPGLAQLSRTAAALWTDGGTPEWPRPAAAGSGLVVRLDLGGGLVSLTGRTPALASGSPTALDDLAARFPVAGELSALVREVTGLAVSAARLSADGPARRDLAVSVDAMPYLVDHCFFRQRPGWPDLADRWPVVPATTILHQLVGVAEQAEGRAVTAVENLELRRWLVAVPARTVTVSVERVDGDRFTCTLGDHARATLVVDGRYPPPPPPWPVDRTAERRPALTAEDLYADRWMFHGPRFRGVAELVAVGPDHLRGTLVTPRAPGGLLDNVGQLLGAWLIESGAPRAVVFPAHVARIAFHGPHPAPGTRLDCLLRVRAVTGDSVVADAQLLSGGRVWAEITGWRDRRFGSDQLLHDVFRYPERRFLGEPRPGGEVVVRERWTDLASRELVMRNYLATAERAEYDRCPAPRRQAWLLRVIAVKDAVRSWLRDHGVPDVFPAEIAVTCAPDGHVAVTGRHGRDLPRLVVSVSGTGTRAQCRVRAPG</sequence>
<dbReference type="Gene3D" id="3.10.129.110">
    <property type="entry name" value="Polyketide synthase dehydratase"/>
    <property type="match status" value="1"/>
</dbReference>
<dbReference type="PANTHER" id="PTHR43074">
    <property type="entry name" value="OMEGA-3 POLYUNSATURATED FATTY ACID SYNTHASE PFAB-RELATED"/>
    <property type="match status" value="1"/>
</dbReference>
<dbReference type="InterPro" id="IPR037143">
    <property type="entry name" value="4-PPantetheinyl_Trfase_dom_sf"/>
</dbReference>
<evidence type="ECO:0000256" key="1">
    <source>
        <dbReference type="ARBA" id="ARBA00022450"/>
    </source>
</evidence>
<dbReference type="InterPro" id="IPR032821">
    <property type="entry name" value="PKS_assoc"/>
</dbReference>
<dbReference type="SUPFAM" id="SSF56214">
    <property type="entry name" value="4'-phosphopantetheinyl transferase"/>
    <property type="match status" value="1"/>
</dbReference>
<evidence type="ECO:0000256" key="2">
    <source>
        <dbReference type="ARBA" id="ARBA00022553"/>
    </source>
</evidence>
<dbReference type="InterPro" id="IPR001227">
    <property type="entry name" value="Ac_transferase_dom_sf"/>
</dbReference>